<organism evidence="1 2">
    <name type="scientific">Corynebacterium guangdongense</name>
    <dbReference type="NCBI Taxonomy" id="1783348"/>
    <lineage>
        <taxon>Bacteria</taxon>
        <taxon>Bacillati</taxon>
        <taxon>Actinomycetota</taxon>
        <taxon>Actinomycetes</taxon>
        <taxon>Mycobacteriales</taxon>
        <taxon>Corynebacteriaceae</taxon>
        <taxon>Corynebacterium</taxon>
    </lineage>
</organism>
<protein>
    <recommendedName>
        <fullName evidence="3">DUF3806 domain-containing protein</fullName>
    </recommendedName>
</protein>
<accession>A0ABU2A3Y3</accession>
<gene>
    <name evidence="1" type="ORF">J2S39_002459</name>
</gene>
<keyword evidence="2" id="KW-1185">Reference proteome</keyword>
<dbReference type="RefSeq" id="WP_290196812.1">
    <property type="nucleotide sequence ID" value="NZ_CP047654.1"/>
</dbReference>
<evidence type="ECO:0000313" key="2">
    <source>
        <dbReference type="Proteomes" id="UP001180840"/>
    </source>
</evidence>
<comment type="caution">
    <text evidence="1">The sequence shown here is derived from an EMBL/GenBank/DDBJ whole genome shotgun (WGS) entry which is preliminary data.</text>
</comment>
<name>A0ABU2A3Y3_9CORY</name>
<sequence>MSTDAPQITPLTDDEQSWLTERLAAAQEAGLLADPQLLADSFDTSRDDFHARPEHERGDASMLVNIYSAAFGEHFSRVYGLQWCIVTAGENAEIGLFDPASESVLLPLATVAGRWTDPGMRPMADLIAQTQTSLESMGAVAQA</sequence>
<dbReference type="EMBL" id="JAVDXZ010000001">
    <property type="protein sequence ID" value="MDR7330783.1"/>
    <property type="molecule type" value="Genomic_DNA"/>
</dbReference>
<evidence type="ECO:0000313" key="1">
    <source>
        <dbReference type="EMBL" id="MDR7330783.1"/>
    </source>
</evidence>
<reference evidence="1" key="1">
    <citation type="submission" date="2023-07" db="EMBL/GenBank/DDBJ databases">
        <title>Sequencing the genomes of 1000 actinobacteria strains.</title>
        <authorList>
            <person name="Klenk H.-P."/>
        </authorList>
    </citation>
    <scope>NUCLEOTIDE SEQUENCE</scope>
    <source>
        <strain evidence="1">DSM 107476</strain>
    </source>
</reference>
<proteinExistence type="predicted"/>
<dbReference type="Proteomes" id="UP001180840">
    <property type="component" value="Unassembled WGS sequence"/>
</dbReference>
<evidence type="ECO:0008006" key="3">
    <source>
        <dbReference type="Google" id="ProtNLM"/>
    </source>
</evidence>